<dbReference type="RefSeq" id="WP_083479638.1">
    <property type="nucleotide sequence ID" value="NZ_LKET01000014.1"/>
</dbReference>
<evidence type="ECO:0000256" key="4">
    <source>
        <dbReference type="ARBA" id="ARBA00022692"/>
    </source>
</evidence>
<evidence type="ECO:0000256" key="2">
    <source>
        <dbReference type="ARBA" id="ARBA00022448"/>
    </source>
</evidence>
<dbReference type="EMBL" id="LKET01000014">
    <property type="protein sequence ID" value="KPU46182.1"/>
    <property type="molecule type" value="Genomic_DNA"/>
</dbReference>
<feature type="transmembrane region" description="Helical" evidence="7">
    <location>
        <begin position="137"/>
        <end position="164"/>
    </location>
</feature>
<dbReference type="SUPFAM" id="SSF161098">
    <property type="entry name" value="MetI-like"/>
    <property type="match status" value="1"/>
</dbReference>
<dbReference type="InterPro" id="IPR000515">
    <property type="entry name" value="MetI-like"/>
</dbReference>
<evidence type="ECO:0000256" key="5">
    <source>
        <dbReference type="ARBA" id="ARBA00022989"/>
    </source>
</evidence>
<keyword evidence="5 7" id="KW-1133">Transmembrane helix</keyword>
<keyword evidence="6 7" id="KW-0472">Membrane</keyword>
<dbReference type="PATRIC" id="fig|36849.3.peg.318"/>
<feature type="transmembrane region" description="Helical" evidence="7">
    <location>
        <begin position="20"/>
        <end position="41"/>
    </location>
</feature>
<dbReference type="Proteomes" id="UP000050326">
    <property type="component" value="Unassembled WGS sequence"/>
</dbReference>
<dbReference type="CDD" id="cd06261">
    <property type="entry name" value="TM_PBP2"/>
    <property type="match status" value="1"/>
</dbReference>
<reference evidence="9 10" key="1">
    <citation type="submission" date="2015-09" db="EMBL/GenBank/DDBJ databases">
        <title>Genome sequence of Oxobacter pfennigii DSM 3222.</title>
        <authorList>
            <person name="Poehlein A."/>
            <person name="Bengelsdorf F.R."/>
            <person name="Schiel-Bengelsdorf B."/>
            <person name="Duerre P."/>
            <person name="Daniel R."/>
        </authorList>
    </citation>
    <scope>NUCLEOTIDE SEQUENCE [LARGE SCALE GENOMIC DNA]</scope>
    <source>
        <strain evidence="9 10">DSM 3222</strain>
    </source>
</reference>
<dbReference type="Gene3D" id="1.10.3720.10">
    <property type="entry name" value="MetI-like"/>
    <property type="match status" value="1"/>
</dbReference>
<feature type="transmembrane region" description="Helical" evidence="7">
    <location>
        <begin position="53"/>
        <end position="76"/>
    </location>
</feature>
<dbReference type="OrthoDB" id="9804353at2"/>
<feature type="transmembrane region" description="Helical" evidence="7">
    <location>
        <begin position="88"/>
        <end position="116"/>
    </location>
</feature>
<keyword evidence="3" id="KW-1003">Cell membrane</keyword>
<comment type="subcellular location">
    <subcellularLocation>
        <location evidence="1 7">Cell membrane</location>
        <topology evidence="1 7">Multi-pass membrane protein</topology>
    </subcellularLocation>
</comment>
<feature type="transmembrane region" description="Helical" evidence="7">
    <location>
        <begin position="299"/>
        <end position="318"/>
    </location>
</feature>
<proteinExistence type="inferred from homology"/>
<comment type="caution">
    <text evidence="9">The sequence shown here is derived from an EMBL/GenBank/DDBJ whole genome shotgun (WGS) entry which is preliminary data.</text>
</comment>
<dbReference type="PANTHER" id="PTHR30151:SF0">
    <property type="entry name" value="ABC TRANSPORTER PERMEASE PROTEIN MJ0413-RELATED"/>
    <property type="match status" value="1"/>
</dbReference>
<keyword evidence="4 7" id="KW-0812">Transmembrane</keyword>
<dbReference type="AlphaFoldDB" id="A0A0P8WBW6"/>
<dbReference type="GO" id="GO:0055085">
    <property type="term" value="P:transmembrane transport"/>
    <property type="evidence" value="ECO:0007669"/>
    <property type="project" value="InterPro"/>
</dbReference>
<protein>
    <submittedName>
        <fullName evidence="9">Bicarbonate transport system permease protein CmpB</fullName>
    </submittedName>
</protein>
<evidence type="ECO:0000313" key="9">
    <source>
        <dbReference type="EMBL" id="KPU46182.1"/>
    </source>
</evidence>
<evidence type="ECO:0000256" key="7">
    <source>
        <dbReference type="RuleBase" id="RU363032"/>
    </source>
</evidence>
<accession>A0A0P8WBW6</accession>
<keyword evidence="10" id="KW-1185">Reference proteome</keyword>
<feature type="domain" description="ABC transmembrane type-1" evidence="8">
    <location>
        <begin position="137"/>
        <end position="318"/>
    </location>
</feature>
<evidence type="ECO:0000256" key="1">
    <source>
        <dbReference type="ARBA" id="ARBA00004651"/>
    </source>
</evidence>
<keyword evidence="2 7" id="KW-0813">Transport</keyword>
<dbReference type="STRING" id="36849.OXPF_02920"/>
<evidence type="ECO:0000313" key="10">
    <source>
        <dbReference type="Proteomes" id="UP000050326"/>
    </source>
</evidence>
<dbReference type="Pfam" id="PF00528">
    <property type="entry name" value="BPD_transp_1"/>
    <property type="match status" value="1"/>
</dbReference>
<sequence length="334" mass="37218">MSDISNTGIAVTSRENPAIVFNIKTLLPTFSALLALLVHLLMPNSPRYTQKPLPYFTIALIITIGITLGLALLSLFNEKVREKYAYKSWFITTVIALLNILNFVTLKLMLLPAIYFPNPDRILKVFMEEWQFILKCLAYSGRLLGLGYILGATIGITTGILVGWSKGWSYWVNPLIKILGPIPSTAWVPIALVSFANSFQASVFLIALAVWFPTTVLTSSGISNVKNAYFEVSSTLGASTLQKIFKIALPDAMPSIFIGIFNGTCSSFITLMTAEMLGVKFGIGWYINWQREMLSYANVYAGLMVIAFTFSFIITLMFKVRDRVLGWQKGVIKW</sequence>
<dbReference type="InterPro" id="IPR035906">
    <property type="entry name" value="MetI-like_sf"/>
</dbReference>
<evidence type="ECO:0000259" key="8">
    <source>
        <dbReference type="PROSITE" id="PS50928"/>
    </source>
</evidence>
<comment type="similarity">
    <text evidence="7">Belongs to the binding-protein-dependent transport system permease family.</text>
</comment>
<gene>
    <name evidence="9" type="primary">cmpB</name>
    <name evidence="9" type="ORF">OXPF_02920</name>
</gene>
<organism evidence="9 10">
    <name type="scientific">Oxobacter pfennigii</name>
    <dbReference type="NCBI Taxonomy" id="36849"/>
    <lineage>
        <taxon>Bacteria</taxon>
        <taxon>Bacillati</taxon>
        <taxon>Bacillota</taxon>
        <taxon>Clostridia</taxon>
        <taxon>Eubacteriales</taxon>
        <taxon>Clostridiaceae</taxon>
        <taxon>Oxobacter</taxon>
    </lineage>
</organism>
<feature type="transmembrane region" description="Helical" evidence="7">
    <location>
        <begin position="256"/>
        <end position="279"/>
    </location>
</feature>
<evidence type="ECO:0000256" key="6">
    <source>
        <dbReference type="ARBA" id="ARBA00023136"/>
    </source>
</evidence>
<name>A0A0P8WBW6_9CLOT</name>
<dbReference type="PROSITE" id="PS50928">
    <property type="entry name" value="ABC_TM1"/>
    <property type="match status" value="1"/>
</dbReference>
<dbReference type="GO" id="GO:0005886">
    <property type="term" value="C:plasma membrane"/>
    <property type="evidence" value="ECO:0007669"/>
    <property type="project" value="UniProtKB-SubCell"/>
</dbReference>
<evidence type="ECO:0000256" key="3">
    <source>
        <dbReference type="ARBA" id="ARBA00022475"/>
    </source>
</evidence>
<dbReference type="PANTHER" id="PTHR30151">
    <property type="entry name" value="ALKANE SULFONATE ABC TRANSPORTER-RELATED, MEMBRANE SUBUNIT"/>
    <property type="match status" value="1"/>
</dbReference>